<keyword evidence="3" id="KW-1185">Reference proteome</keyword>
<dbReference type="RefSeq" id="WP_259055393.1">
    <property type="nucleotide sequence ID" value="NZ_JANUCT010000009.1"/>
</dbReference>
<proteinExistence type="predicted"/>
<dbReference type="Gene3D" id="3.40.50.2000">
    <property type="entry name" value="Glycogen Phosphorylase B"/>
    <property type="match status" value="1"/>
</dbReference>
<dbReference type="Pfam" id="PF00535">
    <property type="entry name" value="Glycos_transf_2"/>
    <property type="match status" value="1"/>
</dbReference>
<dbReference type="Gene3D" id="3.90.550.10">
    <property type="entry name" value="Spore Coat Polysaccharide Biosynthesis Protein SpsA, Chain A"/>
    <property type="match status" value="1"/>
</dbReference>
<organism evidence="2 3">
    <name type="scientific">Methylohalomonas lacus</name>
    <dbReference type="NCBI Taxonomy" id="398773"/>
    <lineage>
        <taxon>Bacteria</taxon>
        <taxon>Pseudomonadati</taxon>
        <taxon>Pseudomonadota</taxon>
        <taxon>Gammaproteobacteria</taxon>
        <taxon>Methylohalomonadales</taxon>
        <taxon>Methylohalomonadaceae</taxon>
        <taxon>Methylohalomonas</taxon>
    </lineage>
</organism>
<dbReference type="AlphaFoldDB" id="A0AAE3HN19"/>
<evidence type="ECO:0000313" key="2">
    <source>
        <dbReference type="EMBL" id="MCS3903557.1"/>
    </source>
</evidence>
<dbReference type="InterPro" id="IPR029044">
    <property type="entry name" value="Nucleotide-diphossugar_trans"/>
</dbReference>
<dbReference type="SUPFAM" id="SSF53448">
    <property type="entry name" value="Nucleotide-diphospho-sugar transferases"/>
    <property type="match status" value="1"/>
</dbReference>
<dbReference type="InterPro" id="IPR001173">
    <property type="entry name" value="Glyco_trans_2-like"/>
</dbReference>
<accession>A0AAE3HN19</accession>
<name>A0AAE3HN19_9GAMM</name>
<gene>
    <name evidence="2" type="ORF">J2T55_001583</name>
</gene>
<evidence type="ECO:0000313" key="3">
    <source>
        <dbReference type="Proteomes" id="UP001204445"/>
    </source>
</evidence>
<dbReference type="CDD" id="cd00761">
    <property type="entry name" value="Glyco_tranf_GTA_type"/>
    <property type="match status" value="1"/>
</dbReference>
<reference evidence="2" key="1">
    <citation type="submission" date="2022-08" db="EMBL/GenBank/DDBJ databases">
        <title>Genomic Encyclopedia of Type Strains, Phase III (KMG-III): the genomes of soil and plant-associated and newly described type strains.</title>
        <authorList>
            <person name="Whitman W."/>
        </authorList>
    </citation>
    <scope>NUCLEOTIDE SEQUENCE</scope>
    <source>
        <strain evidence="2">HMT 1</strain>
    </source>
</reference>
<dbReference type="PANTHER" id="PTHR22916">
    <property type="entry name" value="GLYCOSYLTRANSFERASE"/>
    <property type="match status" value="1"/>
</dbReference>
<dbReference type="Proteomes" id="UP001204445">
    <property type="component" value="Unassembled WGS sequence"/>
</dbReference>
<protein>
    <recommendedName>
        <fullName evidence="1">Glycosyltransferase 2-like domain-containing protein</fullName>
    </recommendedName>
</protein>
<sequence>MALGQYHAAHANYARALEPLAFAGTKSARSRERRSTSIAHIHCLLAIGQVSETRSLINSMGPIAADDPDLCITRANLERVSSLNTAGDEATSLEEYLGWLNRPLERAGFSSLLLMDRNRDLQLDNLAVSPAPAIPEQMHYKVSVLMAAHNCENTIWMAVRSVLDQSWQNLELIIVDDVSSDKTWRSIKKLAREDNRIIPLQHAVNMGCFAARNTALAHASGDLVVANDSDDWAHPQKIETQVNDWLQHGGKGANMTFRLRMNTQMVAQPRLDKADVPFVHNDFSSLMLSRSCMMAMGGWDTVRFSADAEFVQRFRQQAGPDSVRKLHAGVPLSFSLLTGNNLTTSDHISTLGSGARREYTRAFSVWHEQDHYAINRHSQIDPFPVPALLYPGADRQQHFDIVLVTDCRLPGGTSQCNRQYLAGFQRMGLRVGILNWERYDINPPEAATRKMIRACQSLNVTPIVHGESVNCDLLFIHHPPIMMWQPDTTPTIEAQRIAILANQTPQKMIHAANTMYEPDQVQERIQANFHKAGLWIPISPVVRRLLASNGIDESMTDHDWFPPLELSLWWRQPRWRGQQQQRPVVGRHSRDDWTKWPGTAGAIKSAYCANQAVDVRLMGGVQSLLAHHLMTLPLNWHVIDYDNKDVRDFLAELDIFVNFIHEQRIETFGRNVIEAMAAGLPVICSPAFRECFGNAAVYAEPEEALEVIESLWQDEAYYYAVAQAGQRFVANHCDLDGLPSRLQQFRGQ</sequence>
<dbReference type="EMBL" id="JANUCT010000009">
    <property type="protein sequence ID" value="MCS3903557.1"/>
    <property type="molecule type" value="Genomic_DNA"/>
</dbReference>
<feature type="domain" description="Glycosyltransferase 2-like" evidence="1">
    <location>
        <begin position="143"/>
        <end position="255"/>
    </location>
</feature>
<dbReference type="Pfam" id="PF13692">
    <property type="entry name" value="Glyco_trans_1_4"/>
    <property type="match status" value="1"/>
</dbReference>
<dbReference type="GO" id="GO:0016758">
    <property type="term" value="F:hexosyltransferase activity"/>
    <property type="evidence" value="ECO:0007669"/>
    <property type="project" value="UniProtKB-ARBA"/>
</dbReference>
<evidence type="ECO:0000259" key="1">
    <source>
        <dbReference type="Pfam" id="PF00535"/>
    </source>
</evidence>
<dbReference type="SUPFAM" id="SSF53756">
    <property type="entry name" value="UDP-Glycosyltransferase/glycogen phosphorylase"/>
    <property type="match status" value="1"/>
</dbReference>
<comment type="caution">
    <text evidence="2">The sequence shown here is derived from an EMBL/GenBank/DDBJ whole genome shotgun (WGS) entry which is preliminary data.</text>
</comment>